<accession>A0ABV0ZTI4</accession>
<sequence length="148" mass="16503">MIWQIRKRKDIVIDLFPLVQLRNGGPGTAGSLPLQWVESQASVLLLAMLQCCSSQYDLHRLLQLLADVDKLLKSNGPDFRKLSQLSKLLQGSGVTLPQRLLQCIPPSIQQEEFQLIVDALQTGGHYSQARQVAELGDLPVHRLLLSQV</sequence>
<protein>
    <submittedName>
        <fullName evidence="1">Uncharacterized protein</fullName>
    </submittedName>
</protein>
<comment type="caution">
    <text evidence="1">The sequence shown here is derived from an EMBL/GenBank/DDBJ whole genome shotgun (WGS) entry which is preliminary data.</text>
</comment>
<proteinExistence type="predicted"/>
<dbReference type="EMBL" id="JAHRIP010071600">
    <property type="protein sequence ID" value="MEQ2309229.1"/>
    <property type="molecule type" value="Genomic_DNA"/>
</dbReference>
<evidence type="ECO:0000313" key="1">
    <source>
        <dbReference type="EMBL" id="MEQ2309229.1"/>
    </source>
</evidence>
<reference evidence="1 2" key="1">
    <citation type="submission" date="2021-06" db="EMBL/GenBank/DDBJ databases">
        <authorList>
            <person name="Palmer J.M."/>
        </authorList>
    </citation>
    <scope>NUCLEOTIDE SEQUENCE [LARGE SCALE GENOMIC DNA]</scope>
    <source>
        <strain evidence="1 2">AS_MEX2019</strain>
        <tissue evidence="1">Muscle</tissue>
    </source>
</reference>
<dbReference type="PANTHER" id="PTHR13650:SF0">
    <property type="entry name" value="SPATACSIN"/>
    <property type="match status" value="1"/>
</dbReference>
<dbReference type="Proteomes" id="UP001469553">
    <property type="component" value="Unassembled WGS sequence"/>
</dbReference>
<dbReference type="InterPro" id="IPR028103">
    <property type="entry name" value="Spatacsin"/>
</dbReference>
<evidence type="ECO:0000313" key="2">
    <source>
        <dbReference type="Proteomes" id="UP001469553"/>
    </source>
</evidence>
<gene>
    <name evidence="1" type="ORF">AMECASPLE_036424</name>
</gene>
<keyword evidence="2" id="KW-1185">Reference proteome</keyword>
<name>A0ABV0ZTI4_9TELE</name>
<organism evidence="1 2">
    <name type="scientific">Ameca splendens</name>
    <dbReference type="NCBI Taxonomy" id="208324"/>
    <lineage>
        <taxon>Eukaryota</taxon>
        <taxon>Metazoa</taxon>
        <taxon>Chordata</taxon>
        <taxon>Craniata</taxon>
        <taxon>Vertebrata</taxon>
        <taxon>Euteleostomi</taxon>
        <taxon>Actinopterygii</taxon>
        <taxon>Neopterygii</taxon>
        <taxon>Teleostei</taxon>
        <taxon>Neoteleostei</taxon>
        <taxon>Acanthomorphata</taxon>
        <taxon>Ovalentaria</taxon>
        <taxon>Atherinomorphae</taxon>
        <taxon>Cyprinodontiformes</taxon>
        <taxon>Goodeidae</taxon>
        <taxon>Ameca</taxon>
    </lineage>
</organism>
<dbReference type="PANTHER" id="PTHR13650">
    <property type="entry name" value="SPATACSIN"/>
    <property type="match status" value="1"/>
</dbReference>